<evidence type="ECO:0000259" key="2">
    <source>
        <dbReference type="PROSITE" id="PS51471"/>
    </source>
</evidence>
<evidence type="ECO:0000256" key="1">
    <source>
        <dbReference type="RuleBase" id="RU003682"/>
    </source>
</evidence>
<proteinExistence type="inferred from homology"/>
<protein>
    <recommendedName>
        <fullName evidence="2">Fe2OG dioxygenase domain-containing protein</fullName>
    </recommendedName>
</protein>
<dbReference type="GO" id="GO:0046872">
    <property type="term" value="F:metal ion binding"/>
    <property type="evidence" value="ECO:0007669"/>
    <property type="project" value="UniProtKB-KW"/>
</dbReference>
<dbReference type="EMBL" id="HBHK01005463">
    <property type="protein sequence ID" value="CAD9670566.1"/>
    <property type="molecule type" value="Transcribed_RNA"/>
</dbReference>
<accession>A0A7S2RGM2</accession>
<dbReference type="InterPro" id="IPR056470">
    <property type="entry name" value="BesD/HalB-like"/>
</dbReference>
<reference evidence="3" key="1">
    <citation type="submission" date="2021-01" db="EMBL/GenBank/DDBJ databases">
        <authorList>
            <person name="Corre E."/>
            <person name="Pelletier E."/>
            <person name="Niang G."/>
            <person name="Scheremetjew M."/>
            <person name="Finn R."/>
            <person name="Kale V."/>
            <person name="Holt S."/>
            <person name="Cochrane G."/>
            <person name="Meng A."/>
            <person name="Brown T."/>
            <person name="Cohen L."/>
        </authorList>
    </citation>
    <scope>NUCLEOTIDE SEQUENCE</scope>
    <source>
        <strain evidence="3">NY070348D</strain>
    </source>
</reference>
<dbReference type="AlphaFoldDB" id="A0A7S2RGM2"/>
<dbReference type="SUPFAM" id="SSF51197">
    <property type="entry name" value="Clavaminate synthase-like"/>
    <property type="match status" value="1"/>
</dbReference>
<keyword evidence="1" id="KW-0408">Iron</keyword>
<dbReference type="GO" id="GO:0016491">
    <property type="term" value="F:oxidoreductase activity"/>
    <property type="evidence" value="ECO:0007669"/>
    <property type="project" value="UniProtKB-KW"/>
</dbReference>
<organism evidence="3">
    <name type="scientific">Mucochytrium quahogii</name>
    <dbReference type="NCBI Taxonomy" id="96639"/>
    <lineage>
        <taxon>Eukaryota</taxon>
        <taxon>Sar</taxon>
        <taxon>Stramenopiles</taxon>
        <taxon>Bigyra</taxon>
        <taxon>Labyrinthulomycetes</taxon>
        <taxon>Thraustochytrida</taxon>
        <taxon>Thraustochytriidae</taxon>
        <taxon>Mucochytrium</taxon>
    </lineage>
</organism>
<gene>
    <name evidence="3" type="ORF">QSP1433_LOCUS3227</name>
</gene>
<dbReference type="PROSITE" id="PS51471">
    <property type="entry name" value="FE2OG_OXY"/>
    <property type="match status" value="1"/>
</dbReference>
<feature type="domain" description="Fe2OG dioxygenase" evidence="2">
    <location>
        <begin position="134"/>
        <end position="244"/>
    </location>
</feature>
<dbReference type="Gene3D" id="2.60.120.620">
    <property type="entry name" value="q2cbj1_9rhob like domain"/>
    <property type="match status" value="1"/>
</dbReference>
<comment type="similarity">
    <text evidence="1">Belongs to the iron/ascorbate-dependent oxidoreductase family.</text>
</comment>
<dbReference type="Pfam" id="PF23169">
    <property type="entry name" value="HalD"/>
    <property type="match status" value="1"/>
</dbReference>
<dbReference type="InterPro" id="IPR005123">
    <property type="entry name" value="Oxoglu/Fe-dep_dioxygenase_dom"/>
</dbReference>
<sequence length="262" mass="29142">MKLVSEKFEIESQEWVEKIAPKMKAELDRTGAAVLKGFITDRALEDAVKEARAKAPHAFVATKKHNVYLLPEQSQALAQDHMRNKELDTVVASVACDELAKSGALHELYFGAEGDMIINLVSKITGKRLYRLADPLGACSINVFHPGMEHAWHFDESEYTITLCLQTAEKGGEFMYSPPIRKSQDDLAADKVEEIISTEQNVSKLDFEPGTLAVFCGQRSLHCVKKNLGNTPRLVAVLCYATSPNVYNTPSVQKQFWGRSVL</sequence>
<evidence type="ECO:0000313" key="3">
    <source>
        <dbReference type="EMBL" id="CAD9670566.1"/>
    </source>
</evidence>
<keyword evidence="1" id="KW-0479">Metal-binding</keyword>
<keyword evidence="1" id="KW-0560">Oxidoreductase</keyword>
<name>A0A7S2RGM2_9STRA</name>